<evidence type="ECO:0000313" key="2">
    <source>
        <dbReference type="Proteomes" id="UP000324222"/>
    </source>
</evidence>
<dbReference type="EMBL" id="VSRR010040158">
    <property type="protein sequence ID" value="MPC74998.1"/>
    <property type="molecule type" value="Genomic_DNA"/>
</dbReference>
<accession>A0A5B7I214</accession>
<reference evidence="1 2" key="1">
    <citation type="submission" date="2019-05" db="EMBL/GenBank/DDBJ databases">
        <title>Another draft genome of Portunus trituberculatus and its Hox gene families provides insights of decapod evolution.</title>
        <authorList>
            <person name="Jeong J.-H."/>
            <person name="Song I."/>
            <person name="Kim S."/>
            <person name="Choi T."/>
            <person name="Kim D."/>
            <person name="Ryu S."/>
            <person name="Kim W."/>
        </authorList>
    </citation>
    <scope>NUCLEOTIDE SEQUENCE [LARGE SCALE GENOMIC DNA]</scope>
    <source>
        <tissue evidence="1">Muscle</tissue>
    </source>
</reference>
<comment type="caution">
    <text evidence="1">The sequence shown here is derived from an EMBL/GenBank/DDBJ whole genome shotgun (WGS) entry which is preliminary data.</text>
</comment>
<dbReference type="AlphaFoldDB" id="A0A5B7I214"/>
<evidence type="ECO:0000313" key="1">
    <source>
        <dbReference type="EMBL" id="MPC74998.1"/>
    </source>
</evidence>
<dbReference type="Proteomes" id="UP000324222">
    <property type="component" value="Unassembled WGS sequence"/>
</dbReference>
<name>A0A5B7I214_PORTR</name>
<proteinExistence type="predicted"/>
<organism evidence="1 2">
    <name type="scientific">Portunus trituberculatus</name>
    <name type="common">Swimming crab</name>
    <name type="synonym">Neptunus trituberculatus</name>
    <dbReference type="NCBI Taxonomy" id="210409"/>
    <lineage>
        <taxon>Eukaryota</taxon>
        <taxon>Metazoa</taxon>
        <taxon>Ecdysozoa</taxon>
        <taxon>Arthropoda</taxon>
        <taxon>Crustacea</taxon>
        <taxon>Multicrustacea</taxon>
        <taxon>Malacostraca</taxon>
        <taxon>Eumalacostraca</taxon>
        <taxon>Eucarida</taxon>
        <taxon>Decapoda</taxon>
        <taxon>Pleocyemata</taxon>
        <taxon>Brachyura</taxon>
        <taxon>Eubrachyura</taxon>
        <taxon>Portunoidea</taxon>
        <taxon>Portunidae</taxon>
        <taxon>Portuninae</taxon>
        <taxon>Portunus</taxon>
    </lineage>
</organism>
<keyword evidence="2" id="KW-1185">Reference proteome</keyword>
<gene>
    <name evidence="1" type="ORF">E2C01_069381</name>
</gene>
<protein>
    <submittedName>
        <fullName evidence="1">Uncharacterized protein</fullName>
    </submittedName>
</protein>
<sequence length="80" mass="9163">MSVWHVGVARIFCGRYPAKRSMCPCTVGHVHHVTVFAALSPAHLQHRRQLRLHVGDNRTEELHTTQMLINSHPSFIARQE</sequence>